<dbReference type="GO" id="GO:0046872">
    <property type="term" value="F:metal ion binding"/>
    <property type="evidence" value="ECO:0007669"/>
    <property type="project" value="InterPro"/>
</dbReference>
<gene>
    <name evidence="3" type="ordered locus">MTR_6g006220</name>
</gene>
<evidence type="ECO:0000313" key="3">
    <source>
        <dbReference type="EMBL" id="KEH24817.1"/>
    </source>
</evidence>
<name>A0A072U556_MEDTR</name>
<dbReference type="EnsemblPlants" id="KEH24817">
    <property type="protein sequence ID" value="KEH24817"/>
    <property type="gene ID" value="MTR_6g006220"/>
</dbReference>
<dbReference type="Pfam" id="PF07127">
    <property type="entry name" value="Nodulin_late"/>
    <property type="match status" value="1"/>
</dbReference>
<dbReference type="InterPro" id="IPR009810">
    <property type="entry name" value="Nodulin_late_dom"/>
</dbReference>
<keyword evidence="5" id="KW-1185">Reference proteome</keyword>
<feature type="signal peptide" evidence="1">
    <location>
        <begin position="1"/>
        <end position="22"/>
    </location>
</feature>
<evidence type="ECO:0000259" key="2">
    <source>
        <dbReference type="Pfam" id="PF07127"/>
    </source>
</evidence>
<dbReference type="AlphaFoldDB" id="A0A072U556"/>
<evidence type="ECO:0000313" key="5">
    <source>
        <dbReference type="Proteomes" id="UP000002051"/>
    </source>
</evidence>
<dbReference type="Proteomes" id="UP000002051">
    <property type="component" value="Chromosome 6"/>
</dbReference>
<keyword evidence="1" id="KW-0732">Signal</keyword>
<proteinExistence type="predicted"/>
<reference evidence="3 5" key="2">
    <citation type="journal article" date="2014" name="BMC Genomics">
        <title>An improved genome release (version Mt4.0) for the model legume Medicago truncatula.</title>
        <authorList>
            <person name="Tang H."/>
            <person name="Krishnakumar V."/>
            <person name="Bidwell S."/>
            <person name="Rosen B."/>
            <person name="Chan A."/>
            <person name="Zhou S."/>
            <person name="Gentzbittel L."/>
            <person name="Childs K.L."/>
            <person name="Yandell M."/>
            <person name="Gundlach H."/>
            <person name="Mayer K.F."/>
            <person name="Schwartz D.C."/>
            <person name="Town C.D."/>
        </authorList>
    </citation>
    <scope>GENOME REANNOTATION</scope>
    <source>
        <strain evidence="3">A17</strain>
        <strain evidence="4 5">cv. Jemalong A17</strain>
    </source>
</reference>
<organism evidence="3 5">
    <name type="scientific">Medicago truncatula</name>
    <name type="common">Barrel medic</name>
    <name type="synonym">Medicago tribuloides</name>
    <dbReference type="NCBI Taxonomy" id="3880"/>
    <lineage>
        <taxon>Eukaryota</taxon>
        <taxon>Viridiplantae</taxon>
        <taxon>Streptophyta</taxon>
        <taxon>Embryophyta</taxon>
        <taxon>Tracheophyta</taxon>
        <taxon>Spermatophyta</taxon>
        <taxon>Magnoliopsida</taxon>
        <taxon>eudicotyledons</taxon>
        <taxon>Gunneridae</taxon>
        <taxon>Pentapetalae</taxon>
        <taxon>rosids</taxon>
        <taxon>fabids</taxon>
        <taxon>Fabales</taxon>
        <taxon>Fabaceae</taxon>
        <taxon>Papilionoideae</taxon>
        <taxon>50 kb inversion clade</taxon>
        <taxon>NPAAA clade</taxon>
        <taxon>Hologalegina</taxon>
        <taxon>IRL clade</taxon>
        <taxon>Trifolieae</taxon>
        <taxon>Medicago</taxon>
    </lineage>
</organism>
<reference evidence="3 5" key="1">
    <citation type="journal article" date="2011" name="Nature">
        <title>The Medicago genome provides insight into the evolution of rhizobial symbioses.</title>
        <authorList>
            <person name="Young N.D."/>
            <person name="Debelle F."/>
            <person name="Oldroyd G.E."/>
            <person name="Geurts R."/>
            <person name="Cannon S.B."/>
            <person name="Udvardi M.K."/>
            <person name="Benedito V.A."/>
            <person name="Mayer K.F."/>
            <person name="Gouzy J."/>
            <person name="Schoof H."/>
            <person name="Van de Peer Y."/>
            <person name="Proost S."/>
            <person name="Cook D.R."/>
            <person name="Meyers B.C."/>
            <person name="Spannagl M."/>
            <person name="Cheung F."/>
            <person name="De Mita S."/>
            <person name="Krishnakumar V."/>
            <person name="Gundlach H."/>
            <person name="Zhou S."/>
            <person name="Mudge J."/>
            <person name="Bharti A.K."/>
            <person name="Murray J.D."/>
            <person name="Naoumkina M.A."/>
            <person name="Rosen B."/>
            <person name="Silverstein K.A."/>
            <person name="Tang H."/>
            <person name="Rombauts S."/>
            <person name="Zhao P.X."/>
            <person name="Zhou P."/>
            <person name="Barbe V."/>
            <person name="Bardou P."/>
            <person name="Bechner M."/>
            <person name="Bellec A."/>
            <person name="Berger A."/>
            <person name="Berges H."/>
            <person name="Bidwell S."/>
            <person name="Bisseling T."/>
            <person name="Choisne N."/>
            <person name="Couloux A."/>
            <person name="Denny R."/>
            <person name="Deshpande S."/>
            <person name="Dai X."/>
            <person name="Doyle J.J."/>
            <person name="Dudez A.M."/>
            <person name="Farmer A.D."/>
            <person name="Fouteau S."/>
            <person name="Franken C."/>
            <person name="Gibelin C."/>
            <person name="Gish J."/>
            <person name="Goldstein S."/>
            <person name="Gonzalez A.J."/>
            <person name="Green P.J."/>
            <person name="Hallab A."/>
            <person name="Hartog M."/>
            <person name="Hua A."/>
            <person name="Humphray S.J."/>
            <person name="Jeong D.H."/>
            <person name="Jing Y."/>
            <person name="Jocker A."/>
            <person name="Kenton S.M."/>
            <person name="Kim D.J."/>
            <person name="Klee K."/>
            <person name="Lai H."/>
            <person name="Lang C."/>
            <person name="Lin S."/>
            <person name="Macmil S.L."/>
            <person name="Magdelenat G."/>
            <person name="Matthews L."/>
            <person name="McCorrison J."/>
            <person name="Monaghan E.L."/>
            <person name="Mun J.H."/>
            <person name="Najar F.Z."/>
            <person name="Nicholson C."/>
            <person name="Noirot C."/>
            <person name="O'Bleness M."/>
            <person name="Paule C.R."/>
            <person name="Poulain J."/>
            <person name="Prion F."/>
            <person name="Qin B."/>
            <person name="Qu C."/>
            <person name="Retzel E.F."/>
            <person name="Riddle C."/>
            <person name="Sallet E."/>
            <person name="Samain S."/>
            <person name="Samson N."/>
            <person name="Sanders I."/>
            <person name="Saurat O."/>
            <person name="Scarpelli C."/>
            <person name="Schiex T."/>
            <person name="Segurens B."/>
            <person name="Severin A.J."/>
            <person name="Sherrier D.J."/>
            <person name="Shi R."/>
            <person name="Sims S."/>
            <person name="Singer S.R."/>
            <person name="Sinharoy S."/>
            <person name="Sterck L."/>
            <person name="Viollet A."/>
            <person name="Wang B.B."/>
            <person name="Wang K."/>
            <person name="Wang M."/>
            <person name="Wang X."/>
            <person name="Warfsmann J."/>
            <person name="Weissenbach J."/>
            <person name="White D.D."/>
            <person name="White J.D."/>
            <person name="Wiley G.B."/>
            <person name="Wincker P."/>
            <person name="Xing Y."/>
            <person name="Yang L."/>
            <person name="Yao Z."/>
            <person name="Ying F."/>
            <person name="Zhai J."/>
            <person name="Zhou L."/>
            <person name="Zuber A."/>
            <person name="Denarie J."/>
            <person name="Dixon R.A."/>
            <person name="May G.D."/>
            <person name="Schwartz D.C."/>
            <person name="Rogers J."/>
            <person name="Quetier F."/>
            <person name="Town C.D."/>
            <person name="Roe B.A."/>
        </authorList>
    </citation>
    <scope>NUCLEOTIDE SEQUENCE [LARGE SCALE GENOMIC DNA]</scope>
    <source>
        <strain evidence="3">A17</strain>
        <strain evidence="4 5">cv. Jemalong A17</strain>
    </source>
</reference>
<reference evidence="4" key="3">
    <citation type="submission" date="2015-04" db="UniProtKB">
        <authorList>
            <consortium name="EnsemblPlants"/>
        </authorList>
    </citation>
    <scope>IDENTIFICATION</scope>
    <source>
        <strain evidence="4">cv. Jemalong A17</strain>
    </source>
</reference>
<dbReference type="EMBL" id="CM001222">
    <property type="protein sequence ID" value="KEH24817.1"/>
    <property type="molecule type" value="Genomic_DNA"/>
</dbReference>
<dbReference type="HOGENOM" id="CLU_181053_9_0_1"/>
<feature type="domain" description="Late nodulin" evidence="2">
    <location>
        <begin position="1"/>
        <end position="57"/>
    </location>
</feature>
<sequence>MTTILKFAYIMITCLFLLHIAAQEVLQYELFDCNEDRDCDNVICVAGGIPKCITPFCFCF</sequence>
<protein>
    <submittedName>
        <fullName evidence="3">Nodule Cysteine-Rich (NCR) secreted peptide</fullName>
    </submittedName>
</protein>
<accession>A0A072U556</accession>
<feature type="chain" id="PRO_5014499303" evidence="1">
    <location>
        <begin position="23"/>
        <end position="60"/>
    </location>
</feature>
<evidence type="ECO:0000313" key="4">
    <source>
        <dbReference type="EnsemblPlants" id="KEH24817"/>
    </source>
</evidence>
<evidence type="ECO:0000256" key="1">
    <source>
        <dbReference type="SAM" id="SignalP"/>
    </source>
</evidence>